<comment type="caution">
    <text evidence="2">The sequence shown here is derived from an EMBL/GenBank/DDBJ whole genome shotgun (WGS) entry which is preliminary data.</text>
</comment>
<dbReference type="SUPFAM" id="SSF56112">
    <property type="entry name" value="Protein kinase-like (PK-like)"/>
    <property type="match status" value="1"/>
</dbReference>
<dbReference type="OrthoDB" id="3006962at2759"/>
<dbReference type="InterPro" id="IPR000653">
    <property type="entry name" value="DegT/StrS_aminotransferase"/>
</dbReference>
<dbReference type="EMBL" id="JADNRY010000053">
    <property type="protein sequence ID" value="KAF9069243.1"/>
    <property type="molecule type" value="Genomic_DNA"/>
</dbReference>
<dbReference type="InterPro" id="IPR011009">
    <property type="entry name" value="Kinase-like_dom_sf"/>
</dbReference>
<dbReference type="PANTHER" id="PTHR30244">
    <property type="entry name" value="TRANSAMINASE"/>
    <property type="match status" value="1"/>
</dbReference>
<dbReference type="Gene3D" id="3.90.1150.10">
    <property type="entry name" value="Aspartate Aminotransferase, domain 1"/>
    <property type="match status" value="1"/>
</dbReference>
<gene>
    <name evidence="2" type="ORF">BDP27DRAFT_1325861</name>
</gene>
<dbReference type="InterPro" id="IPR015424">
    <property type="entry name" value="PyrdxlP-dep_Trfase"/>
</dbReference>
<dbReference type="GO" id="GO:0008483">
    <property type="term" value="F:transaminase activity"/>
    <property type="evidence" value="ECO:0007669"/>
    <property type="project" value="TreeGrafter"/>
</dbReference>
<evidence type="ECO:0000313" key="2">
    <source>
        <dbReference type="EMBL" id="KAF9069243.1"/>
    </source>
</evidence>
<keyword evidence="1" id="KW-0663">Pyridoxal phosphate</keyword>
<proteinExistence type="predicted"/>
<keyword evidence="3" id="KW-1185">Reference proteome</keyword>
<dbReference type="AlphaFoldDB" id="A0A9P5U8S5"/>
<sequence>MNPHANTRPLAVLGGPPAFESNNRYGYAGEHSAVALDSILLSSRQRYVSKGVEAGENHQLLGLDDTKLVICISTALKAVARTEVIAVIMEDVDPHSWMLSPEATEKNISERTAAIVTVDWLGTHCDLVPFRKLANKHGVKLISDSAQSFGASSGKPSAFDLADASIYSTGFPKVFHTGESGGVLICSKSQADWLERESTGIFRHETMSEINAYQGLRALDELPGALEARTKAGNTYRQLLSDTPGITFQCLPPGSGANYYQLSLTVDAESFGLEAKILSEALQAENVLCSTERMLCLGNMSRLLQSCKVGDLPVSQALGRNSITLPIFNQLTPEMCGTICSVVKAIQEQSAVIIASGRSSSGVLRPLSSQPNGQAGNVIDIASKFRDCSVVHIIDDERGFTASGNDESVPLTVLVPRKYLAEHKISFDELHRRLLSKHSWSWGDKVMYDLVVYAKNGGTLFLSQRGQGHSQIMDESGCSAHVALVIGRGGELVIQKTCSNDGIDGNGRPWLRRQKRFLAASIAVKETDIFVKPLEFTETEDGVVSITFPYVPSHSLAEMAFASMGATPLLTVLADLLGEMATSVWNKGVCDAPVEFIEQAHFSRMKRRIEIACAQVPLLEKVISYESIMLNGRRLLGFERVLKALSRHSSITEIGPRKLGEIHGDLNIYNILCQLEPDANRPVVLIDPRGVPLLDEYANSLKAFEPGDYCYDLSKLKFSLSGFAEIRKGLFNFLCEGQSFNLIWKNHPGLDTMVGANRGFFKMLSSSEKLRQWVETVEPSGFQSMELRVLLGEAAHFVADSACALGRDKKEEVLPLFLIGLEKLNDVLELIEGESEVKLPALLGLGSLDINWTWDVMEVLVKFESTTTAQQLLGELVGTHLPEGTGVYVSTDPIANARFPCVLIHPFEGVRGQTHAVISGIRRTSAFLRDTGVSQEMIDRLRIVTVASTGASTGLQYTSRQNDKLLSPGPWGISPLKLSVLQANQLFFPRAGRWVVENDSFFVLSRALRVGGDGLCLLASKRPASGPSSWRVCIESTDEIDGLTIATGFREIGPDEKETGSLKHTDAIFVPSYLGQWLARKEKDYATRSSPLLIDFVLPRFMQRTNWIQLCHLQGFGVNSDLAWNNAEQIADLSPKVELAYGGDEMEFHSFGSESEYTQLADGVGSNPVLNSLSYLPSMAIWLRRQVGLTARSSR</sequence>
<accession>A0A9P5U8S5</accession>
<dbReference type="GO" id="GO:0000271">
    <property type="term" value="P:polysaccharide biosynthetic process"/>
    <property type="evidence" value="ECO:0007669"/>
    <property type="project" value="TreeGrafter"/>
</dbReference>
<dbReference type="InterPro" id="IPR015421">
    <property type="entry name" value="PyrdxlP-dep_Trfase_major"/>
</dbReference>
<dbReference type="Gene3D" id="3.40.640.10">
    <property type="entry name" value="Type I PLP-dependent aspartate aminotransferase-like (Major domain)"/>
    <property type="match status" value="1"/>
</dbReference>
<evidence type="ECO:0000313" key="3">
    <source>
        <dbReference type="Proteomes" id="UP000772434"/>
    </source>
</evidence>
<organism evidence="2 3">
    <name type="scientific">Rhodocollybia butyracea</name>
    <dbReference type="NCBI Taxonomy" id="206335"/>
    <lineage>
        <taxon>Eukaryota</taxon>
        <taxon>Fungi</taxon>
        <taxon>Dikarya</taxon>
        <taxon>Basidiomycota</taxon>
        <taxon>Agaricomycotina</taxon>
        <taxon>Agaricomycetes</taxon>
        <taxon>Agaricomycetidae</taxon>
        <taxon>Agaricales</taxon>
        <taxon>Marasmiineae</taxon>
        <taxon>Omphalotaceae</taxon>
        <taxon>Rhodocollybia</taxon>
    </lineage>
</organism>
<protein>
    <submittedName>
        <fullName evidence="2">Uncharacterized protein</fullName>
    </submittedName>
</protein>
<dbReference type="Proteomes" id="UP000772434">
    <property type="component" value="Unassembled WGS sequence"/>
</dbReference>
<dbReference type="InterPro" id="IPR015422">
    <property type="entry name" value="PyrdxlP-dep_Trfase_small"/>
</dbReference>
<dbReference type="SUPFAM" id="SSF53383">
    <property type="entry name" value="PLP-dependent transferases"/>
    <property type="match status" value="1"/>
</dbReference>
<evidence type="ECO:0000256" key="1">
    <source>
        <dbReference type="ARBA" id="ARBA00022898"/>
    </source>
</evidence>
<dbReference type="PANTHER" id="PTHR30244:SF9">
    <property type="entry name" value="PROTEIN RV3402C"/>
    <property type="match status" value="1"/>
</dbReference>
<dbReference type="GO" id="GO:0030170">
    <property type="term" value="F:pyridoxal phosphate binding"/>
    <property type="evidence" value="ECO:0007669"/>
    <property type="project" value="TreeGrafter"/>
</dbReference>
<reference evidence="2" key="1">
    <citation type="submission" date="2020-11" db="EMBL/GenBank/DDBJ databases">
        <authorList>
            <consortium name="DOE Joint Genome Institute"/>
            <person name="Ahrendt S."/>
            <person name="Riley R."/>
            <person name="Andreopoulos W."/>
            <person name="Labutti K."/>
            <person name="Pangilinan J."/>
            <person name="Ruiz-Duenas F.J."/>
            <person name="Barrasa J.M."/>
            <person name="Sanchez-Garcia M."/>
            <person name="Camarero S."/>
            <person name="Miyauchi S."/>
            <person name="Serrano A."/>
            <person name="Linde D."/>
            <person name="Babiker R."/>
            <person name="Drula E."/>
            <person name="Ayuso-Fernandez I."/>
            <person name="Pacheco R."/>
            <person name="Padilla G."/>
            <person name="Ferreira P."/>
            <person name="Barriuso J."/>
            <person name="Kellner H."/>
            <person name="Castanera R."/>
            <person name="Alfaro M."/>
            <person name="Ramirez L."/>
            <person name="Pisabarro A.G."/>
            <person name="Kuo A."/>
            <person name="Tritt A."/>
            <person name="Lipzen A."/>
            <person name="He G."/>
            <person name="Yan M."/>
            <person name="Ng V."/>
            <person name="Cullen D."/>
            <person name="Martin F."/>
            <person name="Rosso M.-N."/>
            <person name="Henrissat B."/>
            <person name="Hibbett D."/>
            <person name="Martinez A.T."/>
            <person name="Grigoriev I.V."/>
        </authorList>
    </citation>
    <scope>NUCLEOTIDE SEQUENCE</scope>
    <source>
        <strain evidence="2">AH 40177</strain>
    </source>
</reference>
<name>A0A9P5U8S5_9AGAR</name>
<dbReference type="Pfam" id="PF01041">
    <property type="entry name" value="DegT_DnrJ_EryC1"/>
    <property type="match status" value="1"/>
</dbReference>